<dbReference type="PANTHER" id="PTHR43130:SF3">
    <property type="entry name" value="HTH-TYPE TRANSCRIPTIONAL REGULATOR RV1931C"/>
    <property type="match status" value="1"/>
</dbReference>
<organism evidence="4 5">
    <name type="scientific">Gemmobacter caeni</name>
    <dbReference type="NCBI Taxonomy" id="589035"/>
    <lineage>
        <taxon>Bacteria</taxon>
        <taxon>Pseudomonadati</taxon>
        <taxon>Pseudomonadota</taxon>
        <taxon>Alphaproteobacteria</taxon>
        <taxon>Rhodobacterales</taxon>
        <taxon>Paracoccaceae</taxon>
        <taxon>Gemmobacter</taxon>
    </lineage>
</organism>
<accession>A0A2T6B9H4</accession>
<dbReference type="EMBL" id="QBKP01000002">
    <property type="protein sequence ID" value="PTX52686.1"/>
    <property type="molecule type" value="Genomic_DNA"/>
</dbReference>
<dbReference type="CDD" id="cd03137">
    <property type="entry name" value="GATase1_AraC_1"/>
    <property type="match status" value="1"/>
</dbReference>
<gene>
    <name evidence="4" type="ORF">C8N34_102505</name>
</gene>
<keyword evidence="5" id="KW-1185">Reference proteome</keyword>
<dbReference type="InterPro" id="IPR029062">
    <property type="entry name" value="Class_I_gatase-like"/>
</dbReference>
<dbReference type="GO" id="GO:0003700">
    <property type="term" value="F:DNA-binding transcription factor activity"/>
    <property type="evidence" value="ECO:0007669"/>
    <property type="project" value="InterPro"/>
</dbReference>
<dbReference type="SUPFAM" id="SSF46689">
    <property type="entry name" value="Homeodomain-like"/>
    <property type="match status" value="2"/>
</dbReference>
<evidence type="ECO:0000256" key="2">
    <source>
        <dbReference type="ARBA" id="ARBA00023163"/>
    </source>
</evidence>
<keyword evidence="2" id="KW-0804">Transcription</keyword>
<feature type="domain" description="HTH araC/xylS-type" evidence="3">
    <location>
        <begin position="220"/>
        <end position="318"/>
    </location>
</feature>
<name>A0A2T6B9H4_9RHOB</name>
<dbReference type="SUPFAM" id="SSF52317">
    <property type="entry name" value="Class I glutamine amidotransferase-like"/>
    <property type="match status" value="1"/>
</dbReference>
<proteinExistence type="predicted"/>
<sequence length="334" mass="36182">MSKAHRVAIVAMPRVQLLDIAGPLDVFAEANHQVGHVAYELTIVATEAGPICCSSGARLLPDLAISDELAADFDTLLVAGSPYAPETDWHPDTVAWVRRAALTSRRYGSVCSGAFLLAATRLLDGKCATTHWAMADQLARAYPDVQVQLDAIHVRDGKLRTAAGVTAGLDLALALVEEDLGREVAMRVASQLVMLFRRVGGQAQFSRSNKIAPVGRSVLQEIQRWAAANPEADLSVPVLADRAGLSARHFTRLFQGEIGMTPAAWIERLRVDLARQHLETGLETPKQVAALCGFANPDTLRRSFVRHVGITPAEYRRRFATLEEGPIAIDPTEA</sequence>
<evidence type="ECO:0000256" key="1">
    <source>
        <dbReference type="ARBA" id="ARBA00023015"/>
    </source>
</evidence>
<dbReference type="Pfam" id="PF01965">
    <property type="entry name" value="DJ-1_PfpI"/>
    <property type="match status" value="1"/>
</dbReference>
<dbReference type="Proteomes" id="UP000244224">
    <property type="component" value="Unassembled WGS sequence"/>
</dbReference>
<reference evidence="4 5" key="1">
    <citation type="submission" date="2018-04" db="EMBL/GenBank/DDBJ databases">
        <title>Genomic Encyclopedia of Archaeal and Bacterial Type Strains, Phase II (KMG-II): from individual species to whole genera.</title>
        <authorList>
            <person name="Goeker M."/>
        </authorList>
    </citation>
    <scope>NUCLEOTIDE SEQUENCE [LARGE SCALE GENOMIC DNA]</scope>
    <source>
        <strain evidence="4 5">DSM 21823</strain>
    </source>
</reference>
<keyword evidence="1" id="KW-0805">Transcription regulation</keyword>
<evidence type="ECO:0000313" key="5">
    <source>
        <dbReference type="Proteomes" id="UP000244224"/>
    </source>
</evidence>
<dbReference type="Gene3D" id="3.40.50.880">
    <property type="match status" value="1"/>
</dbReference>
<dbReference type="GO" id="GO:0043565">
    <property type="term" value="F:sequence-specific DNA binding"/>
    <property type="evidence" value="ECO:0007669"/>
    <property type="project" value="InterPro"/>
</dbReference>
<dbReference type="InterPro" id="IPR002818">
    <property type="entry name" value="DJ-1/PfpI"/>
</dbReference>
<dbReference type="PROSITE" id="PS01124">
    <property type="entry name" value="HTH_ARAC_FAMILY_2"/>
    <property type="match status" value="1"/>
</dbReference>
<dbReference type="AlphaFoldDB" id="A0A2T6B9H4"/>
<dbReference type="SMART" id="SM00342">
    <property type="entry name" value="HTH_ARAC"/>
    <property type="match status" value="1"/>
</dbReference>
<protein>
    <submittedName>
        <fullName evidence="4">AraC family transcriptional regulator with amidase-like domain</fullName>
    </submittedName>
</protein>
<dbReference type="Gene3D" id="1.10.10.60">
    <property type="entry name" value="Homeodomain-like"/>
    <property type="match status" value="1"/>
</dbReference>
<dbReference type="InterPro" id="IPR009057">
    <property type="entry name" value="Homeodomain-like_sf"/>
</dbReference>
<evidence type="ECO:0000259" key="3">
    <source>
        <dbReference type="PROSITE" id="PS01124"/>
    </source>
</evidence>
<dbReference type="InterPro" id="IPR052158">
    <property type="entry name" value="INH-QAR"/>
</dbReference>
<comment type="caution">
    <text evidence="4">The sequence shown here is derived from an EMBL/GenBank/DDBJ whole genome shotgun (WGS) entry which is preliminary data.</text>
</comment>
<dbReference type="InterPro" id="IPR018060">
    <property type="entry name" value="HTH_AraC"/>
</dbReference>
<dbReference type="RefSeq" id="WP_199750721.1">
    <property type="nucleotide sequence ID" value="NZ_QBKP01000002.1"/>
</dbReference>
<dbReference type="PANTHER" id="PTHR43130">
    <property type="entry name" value="ARAC-FAMILY TRANSCRIPTIONAL REGULATOR"/>
    <property type="match status" value="1"/>
</dbReference>
<dbReference type="Pfam" id="PF12833">
    <property type="entry name" value="HTH_18"/>
    <property type="match status" value="1"/>
</dbReference>
<evidence type="ECO:0000313" key="4">
    <source>
        <dbReference type="EMBL" id="PTX52686.1"/>
    </source>
</evidence>